<dbReference type="Proteomes" id="UP000075502">
    <property type="component" value="Unassembled WGS sequence"/>
</dbReference>
<accession>A0A150TV15</accession>
<dbReference type="EMBL" id="JEME01000953">
    <property type="protein sequence ID" value="KYG08539.1"/>
    <property type="molecule type" value="Genomic_DNA"/>
</dbReference>
<dbReference type="AlphaFoldDB" id="A0A150TV15"/>
<name>A0A150TV15_SORCE</name>
<proteinExistence type="predicted"/>
<evidence type="ECO:0000313" key="2">
    <source>
        <dbReference type="Proteomes" id="UP000075502"/>
    </source>
</evidence>
<reference evidence="1 2" key="1">
    <citation type="submission" date="2014-02" db="EMBL/GenBank/DDBJ databases">
        <title>The small core and large imbalanced accessory genome model reveals a collaborative survival strategy of Sorangium cellulosum strains in nature.</title>
        <authorList>
            <person name="Han K."/>
            <person name="Peng R."/>
            <person name="Blom J."/>
            <person name="Li Y.-Z."/>
        </authorList>
    </citation>
    <scope>NUCLEOTIDE SEQUENCE [LARGE SCALE GENOMIC DNA]</scope>
    <source>
        <strain evidence="1 2">So0007-03</strain>
    </source>
</reference>
<protein>
    <submittedName>
        <fullName evidence="1">Uncharacterized protein</fullName>
    </submittedName>
</protein>
<sequence>MDGAARLLAWFHDALARHQPDDAVSFTEAQARFTSVLKGLIAVERGGGMLFGMVLGGEHVDALVRAAHPALAEAAQAFRAHFERRYGERGRREVARIAADLRYAPFLDRGPLRADPAVDEALAQLIDACLDPRRAAPGAGGRDAAPEDDRLDDILRSALVRGSFASSAPRHGWSVAVKPPSPDRLREVAEVEAQRGALHPQIEALYAAIDGLALLDSGAAPSRVPWPAALPPAAVVVLSPLARGTVLRKSTSSSRMGAIELHTLARLPGQIVHTESDRGVEIELTVAMYLAVRAGTAEIYLTAGDYASPAHLLAPDLVSFLRALRGAAPRLDGVLVALSEVLGGGASALAEVLRGRAPAVG</sequence>
<gene>
    <name evidence="1" type="ORF">BE21_23115</name>
</gene>
<evidence type="ECO:0000313" key="1">
    <source>
        <dbReference type="EMBL" id="KYG08539.1"/>
    </source>
</evidence>
<comment type="caution">
    <text evidence="1">The sequence shown here is derived from an EMBL/GenBank/DDBJ whole genome shotgun (WGS) entry which is preliminary data.</text>
</comment>
<organism evidence="1 2">
    <name type="scientific">Sorangium cellulosum</name>
    <name type="common">Polyangium cellulosum</name>
    <dbReference type="NCBI Taxonomy" id="56"/>
    <lineage>
        <taxon>Bacteria</taxon>
        <taxon>Pseudomonadati</taxon>
        <taxon>Myxococcota</taxon>
        <taxon>Polyangia</taxon>
        <taxon>Polyangiales</taxon>
        <taxon>Polyangiaceae</taxon>
        <taxon>Sorangium</taxon>
    </lineage>
</organism>